<dbReference type="InterPro" id="IPR011990">
    <property type="entry name" value="TPR-like_helical_dom_sf"/>
</dbReference>
<feature type="repeat" description="TPR" evidence="5">
    <location>
        <begin position="70"/>
        <end position="103"/>
    </location>
</feature>
<feature type="region of interest" description="Disordered" evidence="6">
    <location>
        <begin position="191"/>
        <end position="250"/>
    </location>
</feature>
<name>A0A8S1IWG1_9CHLO</name>
<dbReference type="PROSITE" id="PS50293">
    <property type="entry name" value="TPR_REGION"/>
    <property type="match status" value="1"/>
</dbReference>
<dbReference type="Gene3D" id="1.25.40.10">
    <property type="entry name" value="Tetratricopeptide repeat domain"/>
    <property type="match status" value="3"/>
</dbReference>
<feature type="compositionally biased region" description="Acidic residues" evidence="6">
    <location>
        <begin position="207"/>
        <end position="233"/>
    </location>
</feature>
<evidence type="ECO:0000256" key="5">
    <source>
        <dbReference type="PROSITE-ProRule" id="PRU00339"/>
    </source>
</evidence>
<sequence>MAADLKAKGNAAFSSGDYEEAIRLFTEAIGLDPGNHVLYSNRSAAQASLKQYDKALEDAKKVVELKADWPKGYSRLGAAYFGLKKHEDAIEAYEKGLELDPNNEQLKAGLKDVEAANRGPAGGLFSSPEFFGKLAMNPKTRAYLAQPDFMTKLRELQSDPSSISRHMSDPRIAEAFSVGLGMSFMDPSNMAGMAGAMGGENGASSEQAEEQEAAMEEVPDEPEAPPAPVDEEEEKKKASQAAAQKEKEAGNAAYKKKNFEVAIEHYTKALELWDEDISFYTNRAAVYLEMGKYDTCIEDCDKAVDRGRELRTDYKLIARALTRKGKALVKMGELQDAIAIFNKSLTEHRNADTLQALNAAERSLKEHKEKAYIDMEKCGEEKEKGNQAFKDHQFPEAVKHYTEALKRGPPEVNPEAYKLYSNRAACYTKLGALNEALKDAEKCIELEPTFAKGYSRKGTVQFFMKEYDKALETYRQGLEQDKDNEELRDGMKRCAEAINRFNRGDVSQEELKERQQRAMADPEVQNILKDPIMAQVLNDFQQDPRAAQKHLTNPEIMKKLNKLISAGIIQVK</sequence>
<keyword evidence="3" id="KW-0677">Repeat</keyword>
<feature type="repeat" description="TPR" evidence="5">
    <location>
        <begin position="417"/>
        <end position="450"/>
    </location>
</feature>
<comment type="caution">
    <text evidence="8">The sequence shown here is derived from an EMBL/GenBank/DDBJ whole genome shotgun (WGS) entry which is preliminary data.</text>
</comment>
<dbReference type="GO" id="GO:0051879">
    <property type="term" value="F:Hsp90 protein binding"/>
    <property type="evidence" value="ECO:0007669"/>
    <property type="project" value="TreeGrafter"/>
</dbReference>
<dbReference type="FunFam" id="1.25.40.10:FF:000010">
    <property type="entry name" value="Stress-induced phosphoprotein 1"/>
    <property type="match status" value="1"/>
</dbReference>
<dbReference type="Pfam" id="PF13181">
    <property type="entry name" value="TPR_8"/>
    <property type="match status" value="1"/>
</dbReference>
<dbReference type="Proteomes" id="UP000708148">
    <property type="component" value="Unassembled WGS sequence"/>
</dbReference>
<dbReference type="Pfam" id="PF13424">
    <property type="entry name" value="TPR_12"/>
    <property type="match status" value="1"/>
</dbReference>
<feature type="domain" description="STI1" evidence="7">
    <location>
        <begin position="521"/>
        <end position="560"/>
    </location>
</feature>
<dbReference type="Gene3D" id="1.10.260.100">
    <property type="match status" value="2"/>
</dbReference>
<dbReference type="InterPro" id="IPR019734">
    <property type="entry name" value="TPR_rpt"/>
</dbReference>
<evidence type="ECO:0000256" key="2">
    <source>
        <dbReference type="ARBA" id="ARBA00022490"/>
    </source>
</evidence>
<dbReference type="OrthoDB" id="2423701at2759"/>
<feature type="domain" description="STI1" evidence="7">
    <location>
        <begin position="137"/>
        <end position="176"/>
    </location>
</feature>
<dbReference type="PANTHER" id="PTHR22904">
    <property type="entry name" value="TPR REPEAT CONTAINING PROTEIN"/>
    <property type="match status" value="1"/>
</dbReference>
<evidence type="ECO:0000256" key="1">
    <source>
        <dbReference type="ARBA" id="ARBA00004496"/>
    </source>
</evidence>
<dbReference type="SUPFAM" id="SSF48452">
    <property type="entry name" value="TPR-like"/>
    <property type="match status" value="3"/>
</dbReference>
<dbReference type="SMART" id="SM00028">
    <property type="entry name" value="TPR"/>
    <property type="match status" value="9"/>
</dbReference>
<evidence type="ECO:0000313" key="8">
    <source>
        <dbReference type="EMBL" id="CAD7699278.1"/>
    </source>
</evidence>
<feature type="repeat" description="TPR" evidence="5">
    <location>
        <begin position="451"/>
        <end position="484"/>
    </location>
</feature>
<comment type="subcellular location">
    <subcellularLocation>
        <location evidence="1">Cytoplasm</location>
    </subcellularLocation>
</comment>
<dbReference type="InterPro" id="IPR041243">
    <property type="entry name" value="STI1/HOP_DP"/>
</dbReference>
<reference evidence="8" key="1">
    <citation type="submission" date="2020-12" db="EMBL/GenBank/DDBJ databases">
        <authorList>
            <person name="Iha C."/>
        </authorList>
    </citation>
    <scope>NUCLEOTIDE SEQUENCE</scope>
</reference>
<gene>
    <name evidence="8" type="ORF">OSTQU699_LOCUS4637</name>
</gene>
<evidence type="ECO:0000256" key="6">
    <source>
        <dbReference type="SAM" id="MobiDB-lite"/>
    </source>
</evidence>
<dbReference type="FunFam" id="1.25.40.10:FF:000020">
    <property type="entry name" value="Stress-induced phosphoprotein 1"/>
    <property type="match status" value="2"/>
</dbReference>
<dbReference type="SMART" id="SM00727">
    <property type="entry name" value="STI1"/>
    <property type="match status" value="2"/>
</dbReference>
<dbReference type="Pfam" id="PF00515">
    <property type="entry name" value="TPR_1"/>
    <property type="match status" value="2"/>
</dbReference>
<keyword evidence="2" id="KW-0963">Cytoplasm</keyword>
<dbReference type="Pfam" id="PF14559">
    <property type="entry name" value="TPR_19"/>
    <property type="match status" value="1"/>
</dbReference>
<evidence type="ECO:0000313" key="9">
    <source>
        <dbReference type="Proteomes" id="UP000708148"/>
    </source>
</evidence>
<evidence type="ECO:0000259" key="7">
    <source>
        <dbReference type="SMART" id="SM00727"/>
    </source>
</evidence>
<feature type="repeat" description="TPR" evidence="5">
    <location>
        <begin position="2"/>
        <end position="35"/>
    </location>
</feature>
<dbReference type="Pfam" id="PF17830">
    <property type="entry name" value="STI1-HOP_DP"/>
    <property type="match status" value="2"/>
</dbReference>
<accession>A0A8S1IWG1</accession>
<evidence type="ECO:0000256" key="4">
    <source>
        <dbReference type="ARBA" id="ARBA00022803"/>
    </source>
</evidence>
<proteinExistence type="predicted"/>
<dbReference type="GO" id="GO:0005737">
    <property type="term" value="C:cytoplasm"/>
    <property type="evidence" value="ECO:0007669"/>
    <property type="project" value="UniProtKB-SubCell"/>
</dbReference>
<keyword evidence="9" id="KW-1185">Reference proteome</keyword>
<feature type="repeat" description="TPR" evidence="5">
    <location>
        <begin position="243"/>
        <end position="276"/>
    </location>
</feature>
<dbReference type="PANTHER" id="PTHR22904:SF533">
    <property type="entry name" value="HSP70-HSP90 ORGANIZING PROTEIN 3"/>
    <property type="match status" value="1"/>
</dbReference>
<feature type="repeat" description="TPR" evidence="5">
    <location>
        <begin position="318"/>
        <end position="351"/>
    </location>
</feature>
<protein>
    <recommendedName>
        <fullName evidence="7">STI1 domain-containing protein</fullName>
    </recommendedName>
</protein>
<dbReference type="PROSITE" id="PS50005">
    <property type="entry name" value="TPR"/>
    <property type="match status" value="6"/>
</dbReference>
<keyword evidence="4 5" id="KW-0802">TPR repeat</keyword>
<dbReference type="EMBL" id="CAJHUC010000985">
    <property type="protein sequence ID" value="CAD7699278.1"/>
    <property type="molecule type" value="Genomic_DNA"/>
</dbReference>
<dbReference type="InterPro" id="IPR006636">
    <property type="entry name" value="STI1_HS-bd"/>
</dbReference>
<evidence type="ECO:0000256" key="3">
    <source>
        <dbReference type="ARBA" id="ARBA00022737"/>
    </source>
</evidence>
<organism evidence="8 9">
    <name type="scientific">Ostreobium quekettii</name>
    <dbReference type="NCBI Taxonomy" id="121088"/>
    <lineage>
        <taxon>Eukaryota</taxon>
        <taxon>Viridiplantae</taxon>
        <taxon>Chlorophyta</taxon>
        <taxon>core chlorophytes</taxon>
        <taxon>Ulvophyceae</taxon>
        <taxon>TCBD clade</taxon>
        <taxon>Bryopsidales</taxon>
        <taxon>Ostreobineae</taxon>
        <taxon>Ostreobiaceae</taxon>
        <taxon>Ostreobium</taxon>
    </lineage>
</organism>
<dbReference type="FunFam" id="1.10.260.100:FF:000002">
    <property type="entry name" value="Stress-induced-phosphoprotein 1 (Hsp70/Hsp90-organizing)"/>
    <property type="match status" value="1"/>
</dbReference>
<dbReference type="AlphaFoldDB" id="A0A8S1IWG1"/>